<keyword evidence="1" id="KW-0812">Transmembrane</keyword>
<evidence type="ECO:0000313" key="3">
    <source>
        <dbReference type="Proteomes" id="UP000034694"/>
    </source>
</evidence>
<dbReference type="EMBL" id="LCPK01000012">
    <property type="protein sequence ID" value="KKU97846.1"/>
    <property type="molecule type" value="Genomic_DNA"/>
</dbReference>
<feature type="transmembrane region" description="Helical" evidence="1">
    <location>
        <begin position="22"/>
        <end position="42"/>
    </location>
</feature>
<proteinExistence type="predicted"/>
<sequence>MIYEDEIQSRSANPYGRPEKGLGPGVLVIALPIIGILGWLGIRSLGGNAEARSVNNSESPAIGWCSVDVLDDYFGMAAGQASCVCLKESSGRPKAIGTYSPNEYSIGLFQKNLKDGITEENFINNSGTEAARVLKNILERHNVDNCSTGLRGNRALLQECVNFYSTPEFNLIWAAWFHEQSGWNPWKWAMAKCDIK</sequence>
<reference evidence="2 3" key="1">
    <citation type="journal article" date="2015" name="Nature">
        <title>rRNA introns, odd ribosomes, and small enigmatic genomes across a large radiation of phyla.</title>
        <authorList>
            <person name="Brown C.T."/>
            <person name="Hug L.A."/>
            <person name="Thomas B.C."/>
            <person name="Sharon I."/>
            <person name="Castelle C.J."/>
            <person name="Singh A."/>
            <person name="Wilkins M.J."/>
            <person name="Williams K.H."/>
            <person name="Banfield J.F."/>
        </authorList>
    </citation>
    <scope>NUCLEOTIDE SEQUENCE [LARGE SCALE GENOMIC DNA]</scope>
</reference>
<dbReference type="Proteomes" id="UP000034694">
    <property type="component" value="Unassembled WGS sequence"/>
</dbReference>
<gene>
    <name evidence="2" type="ORF">UY28_C0012G0010</name>
</gene>
<protein>
    <submittedName>
        <fullName evidence="2">Uncharacterized protein</fullName>
    </submittedName>
</protein>
<organism evidence="2 3">
    <name type="scientific">Candidatus Amesbacteria bacterium GW2011_GWB1_48_13</name>
    <dbReference type="NCBI Taxonomy" id="1618362"/>
    <lineage>
        <taxon>Bacteria</taxon>
        <taxon>Candidatus Amesiibacteriota</taxon>
    </lineage>
</organism>
<dbReference type="SUPFAM" id="SSF53955">
    <property type="entry name" value="Lysozyme-like"/>
    <property type="match status" value="1"/>
</dbReference>
<accession>A0A0G1UUX8</accession>
<evidence type="ECO:0000313" key="2">
    <source>
        <dbReference type="EMBL" id="KKU97846.1"/>
    </source>
</evidence>
<keyword evidence="1" id="KW-1133">Transmembrane helix</keyword>
<comment type="caution">
    <text evidence="2">The sequence shown here is derived from an EMBL/GenBank/DDBJ whole genome shotgun (WGS) entry which is preliminary data.</text>
</comment>
<dbReference type="InterPro" id="IPR023346">
    <property type="entry name" value="Lysozyme-like_dom_sf"/>
</dbReference>
<evidence type="ECO:0000256" key="1">
    <source>
        <dbReference type="SAM" id="Phobius"/>
    </source>
</evidence>
<name>A0A0G1UUX8_9BACT</name>
<keyword evidence="1" id="KW-0472">Membrane</keyword>
<dbReference type="AlphaFoldDB" id="A0A0G1UUX8"/>